<evidence type="ECO:0000256" key="3">
    <source>
        <dbReference type="ARBA" id="ARBA00022452"/>
    </source>
</evidence>
<dbReference type="PANTHER" id="PTHR32552:SF81">
    <property type="entry name" value="TONB-DEPENDENT OUTER MEMBRANE RECEPTOR"/>
    <property type="match status" value="1"/>
</dbReference>
<keyword evidence="2 12" id="KW-0813">Transport</keyword>
<dbReference type="PROSITE" id="PS52016">
    <property type="entry name" value="TONB_DEPENDENT_REC_3"/>
    <property type="match status" value="1"/>
</dbReference>
<dbReference type="Gene3D" id="2.40.170.20">
    <property type="entry name" value="TonB-dependent receptor, beta-barrel domain"/>
    <property type="match status" value="1"/>
</dbReference>
<feature type="domain" description="TonB-dependent receptor plug" evidence="17">
    <location>
        <begin position="63"/>
        <end position="170"/>
    </location>
</feature>
<dbReference type="InterPro" id="IPR039426">
    <property type="entry name" value="TonB-dep_rcpt-like"/>
</dbReference>
<keyword evidence="19" id="KW-1185">Reference proteome</keyword>
<accession>A0A918PFK5</accession>
<evidence type="ECO:0000256" key="15">
    <source>
        <dbReference type="SAM" id="SignalP"/>
    </source>
</evidence>
<evidence type="ECO:0000256" key="8">
    <source>
        <dbReference type="ARBA" id="ARBA00023065"/>
    </source>
</evidence>
<evidence type="ECO:0000259" key="17">
    <source>
        <dbReference type="Pfam" id="PF07715"/>
    </source>
</evidence>
<evidence type="ECO:0000256" key="6">
    <source>
        <dbReference type="ARBA" id="ARBA00022729"/>
    </source>
</evidence>
<dbReference type="RefSeq" id="WP_189621114.1">
    <property type="nucleotide sequence ID" value="NZ_BMZA01000006.1"/>
</dbReference>
<evidence type="ECO:0000313" key="18">
    <source>
        <dbReference type="EMBL" id="GGZ05534.1"/>
    </source>
</evidence>
<feature type="chain" id="PRO_5037380236" evidence="15">
    <location>
        <begin position="33"/>
        <end position="781"/>
    </location>
</feature>
<dbReference type="Pfam" id="PF07715">
    <property type="entry name" value="Plug"/>
    <property type="match status" value="1"/>
</dbReference>
<keyword evidence="11 12" id="KW-0998">Cell outer membrane</keyword>
<evidence type="ECO:0000256" key="2">
    <source>
        <dbReference type="ARBA" id="ARBA00022448"/>
    </source>
</evidence>
<comment type="caution">
    <text evidence="18">The sequence shown here is derived from an EMBL/GenBank/DDBJ whole genome shotgun (WGS) entry which is preliminary data.</text>
</comment>
<gene>
    <name evidence="18" type="primary">fyuA</name>
    <name evidence="18" type="ORF">GCM10011614_20660</name>
</gene>
<keyword evidence="4" id="KW-0410">Iron transport</keyword>
<feature type="signal peptide" evidence="15">
    <location>
        <begin position="1"/>
        <end position="32"/>
    </location>
</feature>
<comment type="subcellular location">
    <subcellularLocation>
        <location evidence="1 12">Cell outer membrane</location>
        <topology evidence="1 12">Multi-pass membrane protein</topology>
    </subcellularLocation>
</comment>
<keyword evidence="10 12" id="KW-0472">Membrane</keyword>
<feature type="domain" description="TonB-dependent receptor-like beta-barrel" evidence="16">
    <location>
        <begin position="311"/>
        <end position="744"/>
    </location>
</feature>
<dbReference type="GO" id="GO:0009279">
    <property type="term" value="C:cell outer membrane"/>
    <property type="evidence" value="ECO:0007669"/>
    <property type="project" value="UniProtKB-SubCell"/>
</dbReference>
<dbReference type="AlphaFoldDB" id="A0A918PFK5"/>
<dbReference type="Pfam" id="PF00593">
    <property type="entry name" value="TonB_dep_Rec_b-barrel"/>
    <property type="match status" value="1"/>
</dbReference>
<sequence length="781" mass="85025">MTNLATLRSLPSPSLVALALSLSLAVVNPAFAQDTASETASTSSESEGIGDIVVTAQRREQNLQQVPISITAVSGDKLRDLGLTRSTDIIRLTPGVSISSSSGGENAQYSMRGVTQNDYAEIAEGPIAVYVDDSYIPNLQGQNFGFYDMQRVEVLKGPQGILFGRNATGGLVHYIINKPSDRLEGYGQATYGSYDQVRLEGAVGGPISDTLSARVSFLYDRNGAFWKNQAASDIASGAGSSTVEPCCADLGGKRNIAGRLQLEYKPTNDLSIRLMGSINRQRYSTAAYAERPSVAVTNADGVIVDTVFTDKDALGYTPPDIGDREISSDLAKKNVDFSYSNDVNLHIDYDMGSAKLVSVTSYRRFWKKTLFDADASPTNFLNFGSKGRATNWSEELRLQGSTDSLDWSTGIYLLDIKSNFNVGLVGPIGSLFADLFDATDTGIDTVNVAKLHTQSASVFGQVEYKITPTISVTAGLRGIVDKQNFFYGAYAFTNADPYEINTDPADYLYSFGADYSDKRTQHLWAGKLQLQWMPNPDALVYAGINRGTKSGNYNVLLAISSIGDASIPYGDETLLAYEVGTKLTFWDGKARFNAAAYYYDYKNYQAYSSRALTTYVLNKPARNYGVEGSLTVKPVPNLQFDFSGSLLNAKVKDVTVANGLDPQTVRTPFAAKSQASALVSYTLPGAIAQGDLTLSGNYYYTAGFYTNNQNFTNQYVPGYSLWGATVRWQDVSRQWDVTLTANNIFDKRYLVTQVDLTSVCGCTESAYGTPRWLTAAIGYHF</sequence>
<feature type="short sequence motif" description="TonB C-terminal box" evidence="13">
    <location>
        <begin position="764"/>
        <end position="781"/>
    </location>
</feature>
<evidence type="ECO:0000313" key="19">
    <source>
        <dbReference type="Proteomes" id="UP000648075"/>
    </source>
</evidence>
<name>A0A918PFK5_9SPHN</name>
<evidence type="ECO:0000256" key="9">
    <source>
        <dbReference type="ARBA" id="ARBA00023077"/>
    </source>
</evidence>
<evidence type="ECO:0000256" key="13">
    <source>
        <dbReference type="PROSITE-ProRule" id="PRU10144"/>
    </source>
</evidence>
<keyword evidence="8" id="KW-0406">Ion transport</keyword>
<keyword evidence="3 12" id="KW-1134">Transmembrane beta strand</keyword>
<evidence type="ECO:0000256" key="14">
    <source>
        <dbReference type="RuleBase" id="RU003357"/>
    </source>
</evidence>
<evidence type="ECO:0000256" key="11">
    <source>
        <dbReference type="ARBA" id="ARBA00023237"/>
    </source>
</evidence>
<evidence type="ECO:0000256" key="4">
    <source>
        <dbReference type="ARBA" id="ARBA00022496"/>
    </source>
</evidence>
<evidence type="ECO:0000256" key="5">
    <source>
        <dbReference type="ARBA" id="ARBA00022692"/>
    </source>
</evidence>
<proteinExistence type="inferred from homology"/>
<dbReference type="EMBL" id="BMZA01000006">
    <property type="protein sequence ID" value="GGZ05534.1"/>
    <property type="molecule type" value="Genomic_DNA"/>
</dbReference>
<evidence type="ECO:0000259" key="16">
    <source>
        <dbReference type="Pfam" id="PF00593"/>
    </source>
</evidence>
<reference evidence="18" key="1">
    <citation type="journal article" date="2014" name="Int. J. Syst. Evol. Microbiol.">
        <title>Complete genome sequence of Corynebacterium casei LMG S-19264T (=DSM 44701T), isolated from a smear-ripened cheese.</title>
        <authorList>
            <consortium name="US DOE Joint Genome Institute (JGI-PGF)"/>
            <person name="Walter F."/>
            <person name="Albersmeier A."/>
            <person name="Kalinowski J."/>
            <person name="Ruckert C."/>
        </authorList>
    </citation>
    <scope>NUCLEOTIDE SEQUENCE</scope>
    <source>
        <strain evidence="18">KCTC 32255</strain>
    </source>
</reference>
<keyword evidence="6 15" id="KW-0732">Signal</keyword>
<evidence type="ECO:0000256" key="1">
    <source>
        <dbReference type="ARBA" id="ARBA00004571"/>
    </source>
</evidence>
<dbReference type="PANTHER" id="PTHR32552">
    <property type="entry name" value="FERRICHROME IRON RECEPTOR-RELATED"/>
    <property type="match status" value="1"/>
</dbReference>
<comment type="similarity">
    <text evidence="12 14">Belongs to the TonB-dependent receptor family.</text>
</comment>
<dbReference type="Proteomes" id="UP000648075">
    <property type="component" value="Unassembled WGS sequence"/>
</dbReference>
<keyword evidence="7" id="KW-0408">Iron</keyword>
<dbReference type="InterPro" id="IPR036942">
    <property type="entry name" value="Beta-barrel_TonB_sf"/>
</dbReference>
<evidence type="ECO:0000256" key="12">
    <source>
        <dbReference type="PROSITE-ProRule" id="PRU01360"/>
    </source>
</evidence>
<reference evidence="18" key="2">
    <citation type="submission" date="2020-09" db="EMBL/GenBank/DDBJ databases">
        <authorList>
            <person name="Sun Q."/>
            <person name="Kim S."/>
        </authorList>
    </citation>
    <scope>NUCLEOTIDE SEQUENCE</scope>
    <source>
        <strain evidence="18">KCTC 32255</strain>
    </source>
</reference>
<dbReference type="GO" id="GO:0006826">
    <property type="term" value="P:iron ion transport"/>
    <property type="evidence" value="ECO:0007669"/>
    <property type="project" value="UniProtKB-KW"/>
</dbReference>
<dbReference type="PROSITE" id="PS01156">
    <property type="entry name" value="TONB_DEPENDENT_REC_2"/>
    <property type="match status" value="1"/>
</dbReference>
<keyword evidence="18" id="KW-0675">Receptor</keyword>
<evidence type="ECO:0000256" key="10">
    <source>
        <dbReference type="ARBA" id="ARBA00023136"/>
    </source>
</evidence>
<protein>
    <submittedName>
        <fullName evidence="18">TonB-dependent receptor</fullName>
    </submittedName>
</protein>
<organism evidence="18 19">
    <name type="scientific">Novosphingobium colocasiae</name>
    <dbReference type="NCBI Taxonomy" id="1256513"/>
    <lineage>
        <taxon>Bacteria</taxon>
        <taxon>Pseudomonadati</taxon>
        <taxon>Pseudomonadota</taxon>
        <taxon>Alphaproteobacteria</taxon>
        <taxon>Sphingomonadales</taxon>
        <taxon>Sphingomonadaceae</taxon>
        <taxon>Novosphingobium</taxon>
    </lineage>
</organism>
<evidence type="ECO:0000256" key="7">
    <source>
        <dbReference type="ARBA" id="ARBA00023004"/>
    </source>
</evidence>
<dbReference type="InterPro" id="IPR000531">
    <property type="entry name" value="Beta-barrel_TonB"/>
</dbReference>
<keyword evidence="9 14" id="KW-0798">TonB box</keyword>
<dbReference type="InterPro" id="IPR010917">
    <property type="entry name" value="TonB_rcpt_CS"/>
</dbReference>
<dbReference type="SUPFAM" id="SSF56935">
    <property type="entry name" value="Porins"/>
    <property type="match status" value="1"/>
</dbReference>
<dbReference type="InterPro" id="IPR012910">
    <property type="entry name" value="Plug_dom"/>
</dbReference>
<keyword evidence="5 12" id="KW-0812">Transmembrane</keyword>